<organism evidence="2 3">
    <name type="scientific">Gigaspora rosea</name>
    <dbReference type="NCBI Taxonomy" id="44941"/>
    <lineage>
        <taxon>Eukaryota</taxon>
        <taxon>Fungi</taxon>
        <taxon>Fungi incertae sedis</taxon>
        <taxon>Mucoromycota</taxon>
        <taxon>Glomeromycotina</taxon>
        <taxon>Glomeromycetes</taxon>
        <taxon>Diversisporales</taxon>
        <taxon>Gigasporaceae</taxon>
        <taxon>Gigaspora</taxon>
    </lineage>
</organism>
<feature type="transmembrane region" description="Helical" evidence="1">
    <location>
        <begin position="59"/>
        <end position="80"/>
    </location>
</feature>
<dbReference type="AlphaFoldDB" id="A0A397UJG4"/>
<proteinExistence type="predicted"/>
<reference evidence="2 3" key="1">
    <citation type="submission" date="2018-06" db="EMBL/GenBank/DDBJ databases">
        <title>Comparative genomics reveals the genomic features of Rhizophagus irregularis, R. cerebriforme, R. diaphanum and Gigaspora rosea, and their symbiotic lifestyle signature.</title>
        <authorList>
            <person name="Morin E."/>
            <person name="San Clemente H."/>
            <person name="Chen E.C.H."/>
            <person name="De La Providencia I."/>
            <person name="Hainaut M."/>
            <person name="Kuo A."/>
            <person name="Kohler A."/>
            <person name="Murat C."/>
            <person name="Tang N."/>
            <person name="Roy S."/>
            <person name="Loubradou J."/>
            <person name="Henrissat B."/>
            <person name="Grigoriev I.V."/>
            <person name="Corradi N."/>
            <person name="Roux C."/>
            <person name="Martin F.M."/>
        </authorList>
    </citation>
    <scope>NUCLEOTIDE SEQUENCE [LARGE SCALE GENOMIC DNA]</scope>
    <source>
        <strain evidence="2 3">DAOM 194757</strain>
    </source>
</reference>
<sequence length="131" mass="15283">MGHAVGMSEVAESANECEWQHNLEIENNLKKILTENEYQLSWIPYDDFTKIEEIGKGEFATVLGFFFFSFRFILGCAIWYDKSQNATISVALKLLHESNNYHEEFIKKLKAYCDIGLKDPKFKLKEIIYLT</sequence>
<keyword evidence="1" id="KW-0472">Membrane</keyword>
<comment type="caution">
    <text evidence="2">The sequence shown here is derived from an EMBL/GenBank/DDBJ whole genome shotgun (WGS) entry which is preliminary data.</text>
</comment>
<evidence type="ECO:0000313" key="3">
    <source>
        <dbReference type="Proteomes" id="UP000266673"/>
    </source>
</evidence>
<dbReference type="Proteomes" id="UP000266673">
    <property type="component" value="Unassembled WGS sequence"/>
</dbReference>
<name>A0A397UJG4_9GLOM</name>
<evidence type="ECO:0000313" key="2">
    <source>
        <dbReference type="EMBL" id="RIB07473.1"/>
    </source>
</evidence>
<keyword evidence="1" id="KW-0812">Transmembrane</keyword>
<gene>
    <name evidence="2" type="ORF">C2G38_2214312</name>
</gene>
<accession>A0A397UJG4</accession>
<evidence type="ECO:0000256" key="1">
    <source>
        <dbReference type="SAM" id="Phobius"/>
    </source>
</evidence>
<protein>
    <recommendedName>
        <fullName evidence="4">Protein kinase domain-containing protein</fullName>
    </recommendedName>
</protein>
<keyword evidence="1" id="KW-1133">Transmembrane helix</keyword>
<dbReference type="EMBL" id="QKWP01001649">
    <property type="protein sequence ID" value="RIB07473.1"/>
    <property type="molecule type" value="Genomic_DNA"/>
</dbReference>
<keyword evidence="3" id="KW-1185">Reference proteome</keyword>
<evidence type="ECO:0008006" key="4">
    <source>
        <dbReference type="Google" id="ProtNLM"/>
    </source>
</evidence>
<dbReference type="OrthoDB" id="2425401at2759"/>